<evidence type="ECO:0000313" key="3">
    <source>
        <dbReference type="Proteomes" id="UP001205612"/>
    </source>
</evidence>
<evidence type="ECO:0000313" key="2">
    <source>
        <dbReference type="EMBL" id="MCS0603692.1"/>
    </source>
</evidence>
<gene>
    <name evidence="2" type="ORF">NX794_21095</name>
</gene>
<dbReference type="EMBL" id="JANUGP010000016">
    <property type="protein sequence ID" value="MCS0603692.1"/>
    <property type="molecule type" value="Genomic_DNA"/>
</dbReference>
<keyword evidence="3" id="KW-1185">Reference proteome</keyword>
<organism evidence="2 3">
    <name type="scientific">Streptomyces pyxinicus</name>
    <dbReference type="NCBI Taxonomy" id="2970331"/>
    <lineage>
        <taxon>Bacteria</taxon>
        <taxon>Bacillati</taxon>
        <taxon>Actinomycetota</taxon>
        <taxon>Actinomycetes</taxon>
        <taxon>Kitasatosporales</taxon>
        <taxon>Streptomycetaceae</taxon>
        <taxon>Streptomyces</taxon>
    </lineage>
</organism>
<sequence>MSGLTRPVARILRHGTGPAARRSATEEADRLWEQGVAARAVFRPEYGGWAVLVFTAPVRERPRPRPPEGPRARPPED</sequence>
<reference evidence="2 3" key="1">
    <citation type="submission" date="2022-08" db="EMBL/GenBank/DDBJ databases">
        <authorList>
            <person name="Somphong A."/>
            <person name="Phongsopitanun W."/>
        </authorList>
    </citation>
    <scope>NUCLEOTIDE SEQUENCE [LARGE SCALE GENOMIC DNA]</scope>
    <source>
        <strain evidence="2 3">LP11</strain>
    </source>
</reference>
<name>A0ABT2B5I4_9ACTN</name>
<evidence type="ECO:0000256" key="1">
    <source>
        <dbReference type="SAM" id="MobiDB-lite"/>
    </source>
</evidence>
<comment type="caution">
    <text evidence="2">The sequence shown here is derived from an EMBL/GenBank/DDBJ whole genome shotgun (WGS) entry which is preliminary data.</text>
</comment>
<protein>
    <submittedName>
        <fullName evidence="2">Uncharacterized protein</fullName>
    </submittedName>
</protein>
<dbReference type="Proteomes" id="UP001205612">
    <property type="component" value="Unassembled WGS sequence"/>
</dbReference>
<dbReference type="RefSeq" id="WP_258780187.1">
    <property type="nucleotide sequence ID" value="NZ_JANUGP010000016.1"/>
</dbReference>
<proteinExistence type="predicted"/>
<feature type="region of interest" description="Disordered" evidence="1">
    <location>
        <begin position="1"/>
        <end position="26"/>
    </location>
</feature>
<accession>A0ABT2B5I4</accession>